<evidence type="ECO:0000313" key="2">
    <source>
        <dbReference type="Proteomes" id="UP001499989"/>
    </source>
</evidence>
<dbReference type="InterPro" id="IPR019587">
    <property type="entry name" value="Polyketide_cyclase/dehydratase"/>
</dbReference>
<dbReference type="PANTHER" id="PTHR36166:SF1">
    <property type="entry name" value="SRPBCC DOMAIN-CONTAINING PROTEIN"/>
    <property type="match status" value="1"/>
</dbReference>
<dbReference type="PANTHER" id="PTHR36166">
    <property type="entry name" value="CHROMOSOME 9, WHOLE GENOME SHOTGUN SEQUENCE"/>
    <property type="match status" value="1"/>
</dbReference>
<sequence length="148" mass="16227">MRTVEAVVDIEASPQQVWDVLTDFPSYPVWTTYIQELEGHAEVGNRLRLVIGPPDKKPYVVNVPVLDATPGVRLAWGAVIPGAAWMPRTIYTGVHEFLFSDLPGGGTRLMHRESFGGLLARLVKDGPRGGDEGFDAFNQALKRQVEAG</sequence>
<reference evidence="1 2" key="1">
    <citation type="journal article" date="2019" name="Int. J. Syst. Evol. Microbiol.">
        <title>The Global Catalogue of Microorganisms (GCM) 10K type strain sequencing project: providing services to taxonomists for standard genome sequencing and annotation.</title>
        <authorList>
            <consortium name="The Broad Institute Genomics Platform"/>
            <consortium name="The Broad Institute Genome Sequencing Center for Infectious Disease"/>
            <person name="Wu L."/>
            <person name="Ma J."/>
        </authorList>
    </citation>
    <scope>NUCLEOTIDE SEQUENCE [LARGE SCALE GENOMIC DNA]</scope>
    <source>
        <strain evidence="1 2">JCM 4531</strain>
    </source>
</reference>
<dbReference type="SUPFAM" id="SSF55961">
    <property type="entry name" value="Bet v1-like"/>
    <property type="match status" value="1"/>
</dbReference>
<gene>
    <name evidence="1" type="ORF">GCM10010310_62710</name>
</gene>
<organism evidence="1 2">
    <name type="scientific">Streptomyces violaceolatus</name>
    <dbReference type="NCBI Taxonomy" id="67378"/>
    <lineage>
        <taxon>Bacteria</taxon>
        <taxon>Bacillati</taxon>
        <taxon>Actinomycetota</taxon>
        <taxon>Actinomycetes</taxon>
        <taxon>Kitasatosporales</taxon>
        <taxon>Streptomycetaceae</taxon>
        <taxon>Streptomyces</taxon>
        <taxon>Streptomyces violaceoruber group</taxon>
    </lineage>
</organism>
<comment type="caution">
    <text evidence="1">The sequence shown here is derived from an EMBL/GenBank/DDBJ whole genome shotgun (WGS) entry which is preliminary data.</text>
</comment>
<proteinExistence type="predicted"/>
<evidence type="ECO:0008006" key="3">
    <source>
        <dbReference type="Google" id="ProtNLM"/>
    </source>
</evidence>
<protein>
    <recommendedName>
        <fullName evidence="3">SRPBCC domain-containing protein</fullName>
    </recommendedName>
</protein>
<keyword evidence="2" id="KW-1185">Reference proteome</keyword>
<dbReference type="RefSeq" id="WP_344572248.1">
    <property type="nucleotide sequence ID" value="NZ_BAAASK010000026.1"/>
</dbReference>
<dbReference type="Gene3D" id="3.30.530.20">
    <property type="match status" value="1"/>
</dbReference>
<dbReference type="EMBL" id="BAAASK010000026">
    <property type="protein sequence ID" value="GAA2697884.1"/>
    <property type="molecule type" value="Genomic_DNA"/>
</dbReference>
<evidence type="ECO:0000313" key="1">
    <source>
        <dbReference type="EMBL" id="GAA2697884.1"/>
    </source>
</evidence>
<accession>A0ABN3T9W0</accession>
<dbReference type="InterPro" id="IPR023393">
    <property type="entry name" value="START-like_dom_sf"/>
</dbReference>
<dbReference type="CDD" id="cd07822">
    <property type="entry name" value="SRPBCC_4"/>
    <property type="match status" value="1"/>
</dbReference>
<name>A0ABN3T9W0_9ACTN</name>
<dbReference type="Pfam" id="PF10604">
    <property type="entry name" value="Polyketide_cyc2"/>
    <property type="match status" value="1"/>
</dbReference>
<dbReference type="Proteomes" id="UP001499989">
    <property type="component" value="Unassembled WGS sequence"/>
</dbReference>